<reference evidence="1 2" key="1">
    <citation type="journal article" date="2021" name="Hortic Res">
        <title>High-quality reference genome and annotation aids understanding of berry development for evergreen blueberry (Vaccinium darrowii).</title>
        <authorList>
            <person name="Yu J."/>
            <person name="Hulse-Kemp A.M."/>
            <person name="Babiker E."/>
            <person name="Staton M."/>
        </authorList>
    </citation>
    <scope>NUCLEOTIDE SEQUENCE [LARGE SCALE GENOMIC DNA]</scope>
    <source>
        <strain evidence="2">cv. NJ 8807/NJ 8810</strain>
        <tissue evidence="1">Young leaf</tissue>
    </source>
</reference>
<proteinExistence type="predicted"/>
<name>A0ACB7XEJ4_9ERIC</name>
<keyword evidence="2" id="KW-1185">Reference proteome</keyword>
<dbReference type="Proteomes" id="UP000828048">
    <property type="component" value="Chromosome 6"/>
</dbReference>
<sequence>MNSQCSGDSTQQGGERSMSISALHHDIIQTHILTRLDGRTLASAGCASSQLHALSNEDKLWQRICNDTWPSTADPTIHHLISTMPAGHRSFYYDSFPTLHHHRRSPITPELSKENLCLYRAPQTSGLFSAVDIRYQNKLILSKIDKTETESGWFLCSPFRVDLLDPKETISSPPAKFHGNEETLQSELENNLTLSWILIDPTRKRAANFSSLRPVSVTRHWLTADVQVRYATVLLDSLLCTVLVTCGRDHVLQLKEVSLHVEDMEGRNLSGKESLVILKEVMESGEGRKKGGASGDDRERYIEFLRMKREMRERNQRREKQLDLVCIATGVSIFVAWAVFLLRYI</sequence>
<evidence type="ECO:0000313" key="2">
    <source>
        <dbReference type="Proteomes" id="UP000828048"/>
    </source>
</evidence>
<evidence type="ECO:0000313" key="1">
    <source>
        <dbReference type="EMBL" id="KAH7838950.1"/>
    </source>
</evidence>
<protein>
    <submittedName>
        <fullName evidence="1">Uncharacterized protein</fullName>
    </submittedName>
</protein>
<accession>A0ACB7XEJ4</accession>
<organism evidence="1 2">
    <name type="scientific">Vaccinium darrowii</name>
    <dbReference type="NCBI Taxonomy" id="229202"/>
    <lineage>
        <taxon>Eukaryota</taxon>
        <taxon>Viridiplantae</taxon>
        <taxon>Streptophyta</taxon>
        <taxon>Embryophyta</taxon>
        <taxon>Tracheophyta</taxon>
        <taxon>Spermatophyta</taxon>
        <taxon>Magnoliopsida</taxon>
        <taxon>eudicotyledons</taxon>
        <taxon>Gunneridae</taxon>
        <taxon>Pentapetalae</taxon>
        <taxon>asterids</taxon>
        <taxon>Ericales</taxon>
        <taxon>Ericaceae</taxon>
        <taxon>Vaccinioideae</taxon>
        <taxon>Vaccinieae</taxon>
        <taxon>Vaccinium</taxon>
    </lineage>
</organism>
<comment type="caution">
    <text evidence="1">The sequence shown here is derived from an EMBL/GenBank/DDBJ whole genome shotgun (WGS) entry which is preliminary data.</text>
</comment>
<dbReference type="EMBL" id="CM037156">
    <property type="protein sequence ID" value="KAH7838950.1"/>
    <property type="molecule type" value="Genomic_DNA"/>
</dbReference>
<gene>
    <name evidence="1" type="ORF">Vadar_033072</name>
</gene>